<protein>
    <submittedName>
        <fullName evidence="1">Uncharacterized protein</fullName>
    </submittedName>
</protein>
<sequence length="1643" mass="169006">MPNWKKVIVSGSIAKLANETFISGHITASGTVKAEHFISTDDALIGDDLVVNGDIDLDGSIDVNGTANLDVVDIDGAVSIAAATTIATNNKIQFRDTGLYIHSSTDGQLDIVADTEIQIAATTIDINGAINASGEIIAASLDISGNADIDGNLTGLNNVTSTNFIIGGHTINDVDQAGEFVDADDHLMSAAAINDRFAQINANTTGTATNATNAAHVLITDNEDTNEHNQLTFIEGAGGGGANRGLEADGHLTYNPSKGLVIAPNFSASGHIHAVGDITGSTGKFDAVISDDYTIGAHTINDIDITSEFVDANDHLMSSKAIGARFAQKNADTTGIATNATNAAHVLITDNESTNEENQITFIEGAAGGTANRGLEADGNLTYNPSTGTVTATIFKGNGDFVDIDVDGTANLDAVDIDGNVDVAGSLTLSEYIYHSGDTTNYHRFLASRQIFVVGNASSIDLNNGVSTFGSSGGATTLQGSSLAFTGAATFSGDVSSSGHLNIVGDITSSAIIKAEHLHSTDDAQIDDDLTVGGDIDLEGSIDVNGTANLDVVDIDGAVDMASTLTVAGNLLIASNLQHVNDDNNELSFGTDTQDFRTNNSSRLDISNSGVRLGGANARVTTVLDEDAMGSDSATSLATQQSIKAYVDANAGFSGNKFATDLKIGRDADNLIDFTVDNKIRLRVEGVNEYEFLQNVFRPITSDGAALGGGSNMWSDLFLASGAVINFNNGDVTMTHSSNLLTIGGGHLKMADGKALYAGDGLDLGIYHVSNNSYIENITGDLEINNASRKIVHSTSESVFRGNISSSGHLNVVGDITSSANIKGDKINCTTYIIGGHTINDIDRAGEFVDSSEHILTSAAANDRFAQINADTTGTATNATNAAHVLITDNESTNEENQITFIEGAGGGGSNRGLEADGDLTYNPSTGTVSATIFKGNIDAVDGDFDGTLEADAITVGGTALNTVIAGVTVTNSTNAAHVLVTDNESTDEENQITFIEGAGGGGANRGLEADGNLTYNPSAGSVTATLFKGNYAVGGHTINDIDITSEFVDDNAHIMSSKAIGARFAQKNADTTGTATNATNAAHVLITDNESTDEENQITFIEGAAGGTANRGLEADGNLTYNPSSGTVTATVFKGNIDAVDGDFDGTLEADAITVGGTALNTVIAGVTVTNATTAAVATTVTITDNESTNENNPLVFVAGGDLDGGNLGLESDGTTHYNPSTGTITATIFKGNIDAVDGDFDGTLEADAITVGGTNILTGGIITTLGTIAQDTILFQSSNADDPLLTIENNANDATGARLLLLKDKGAAGADNDEVGEIIFAGDNDAQQQTNFAKLRGLISDASDGAEGGKFEVRVATHDGKMQPGLTIQDGDAEDELDVTIGKGASSVFTISGTTAVGGTITPSTSNGAALGTGTNMFSDLFLASGAVINFNNGDITLTHTSNHLTVAGGTLVVPTLNLGANDHLMTDGANIIDSSDNTMMEFNSDAITFSCSDTTINGKTTIAKRKFNISTTTNNNLSQGDVTYMGGEGTIATGDIVYLDTSGNWQKAQANSTTKSIGLLGIALGNNAGNNGILLRGMFTLDHDVGNNQGIPLYLSDTTAGQAIIAAPDTSGDIVRIIGYNLGDNDEIWFSPDNTFVEVA</sequence>
<dbReference type="EMBL" id="KY052811">
    <property type="protein sequence ID" value="ASF00042.1"/>
    <property type="molecule type" value="Genomic_DNA"/>
</dbReference>
<reference evidence="1" key="1">
    <citation type="submission" date="2016-10" db="EMBL/GenBank/DDBJ databases">
        <authorList>
            <person name="Varghese N."/>
        </authorList>
    </citation>
    <scope>NUCLEOTIDE SEQUENCE</scope>
</reference>
<accession>A0A218ML75</accession>
<proteinExistence type="predicted"/>
<organism evidence="1">
    <name type="scientific">uncultured virus</name>
    <dbReference type="NCBI Taxonomy" id="340016"/>
    <lineage>
        <taxon>Viruses</taxon>
        <taxon>environmental samples</taxon>
    </lineage>
</organism>
<evidence type="ECO:0000313" key="1">
    <source>
        <dbReference type="EMBL" id="ASF00042.1"/>
    </source>
</evidence>
<name>A0A218ML75_9VIRU</name>
<reference evidence="1" key="2">
    <citation type="journal article" date="2017" name="Nat. Commun.">
        <title>Single-virus genomics reveals hidden cosmopolitan and abundant viruses.</title>
        <authorList>
            <person name="Martinez-Hernandez F."/>
            <person name="Fornas O."/>
            <person name="Lluesma Gomez M."/>
            <person name="Bolduc B."/>
            <person name="de la Cruz Pena M.J."/>
            <person name="Martinez J.M."/>
            <person name="Anton J."/>
            <person name="Gasol J.M."/>
            <person name="Rosselli R."/>
            <person name="Rodriguez-Valera F."/>
            <person name="Sullivan M.B."/>
            <person name="Acinas S.G."/>
            <person name="Martinez-Garcia M."/>
        </authorList>
    </citation>
    <scope>NUCLEOTIDE SEQUENCE</scope>
</reference>